<organism evidence="2 3">
    <name type="scientific">Microcella alkaliphila</name>
    <dbReference type="NCBI Taxonomy" id="279828"/>
    <lineage>
        <taxon>Bacteria</taxon>
        <taxon>Bacillati</taxon>
        <taxon>Actinomycetota</taxon>
        <taxon>Actinomycetes</taxon>
        <taxon>Micrococcales</taxon>
        <taxon>Microbacteriaceae</taxon>
        <taxon>Microcella</taxon>
    </lineage>
</organism>
<sequence length="225" mass="23691">MSRKEVETVAVGGAPRADLLPPSVREAIKRRPLVRRLVALVLLVALVTAGGVAGATYLALNAQQALADEQRRSEDLLAQQLQFADARAINNALDNAVIAREAATSAEVDWEALLDEIRASLPPGLVLVSVDGATRVAPAEDEPLRQDSIGSFRINANSPTVPDVESWLIDLEGVTGYAGIAPPITVSGSEGASYSVTIEVLLDTSAYLGRFSTASETDASEEGEE</sequence>
<evidence type="ECO:0000313" key="2">
    <source>
        <dbReference type="EMBL" id="RZT58430.1"/>
    </source>
</evidence>
<name>A0A4Q7TFY9_9MICO</name>
<dbReference type="EMBL" id="SGXT01000017">
    <property type="protein sequence ID" value="RZT58430.1"/>
    <property type="molecule type" value="Genomic_DNA"/>
</dbReference>
<accession>A0A4Q7TFY9</accession>
<keyword evidence="3" id="KW-1185">Reference proteome</keyword>
<feature type="transmembrane region" description="Helical" evidence="1">
    <location>
        <begin position="37"/>
        <end position="60"/>
    </location>
</feature>
<gene>
    <name evidence="2" type="ORF">EV140_2199</name>
</gene>
<dbReference type="RefSeq" id="WP_130283819.1">
    <property type="nucleotide sequence ID" value="NZ_SGXT01000017.1"/>
</dbReference>
<dbReference type="Proteomes" id="UP000292408">
    <property type="component" value="Unassembled WGS sequence"/>
</dbReference>
<evidence type="ECO:0008006" key="4">
    <source>
        <dbReference type="Google" id="ProtNLM"/>
    </source>
</evidence>
<keyword evidence="1" id="KW-0472">Membrane</keyword>
<reference evidence="2 3" key="1">
    <citation type="journal article" date="2015" name="Stand. Genomic Sci.">
        <title>Genomic Encyclopedia of Bacterial and Archaeal Type Strains, Phase III: the genomes of soil and plant-associated and newly described type strains.</title>
        <authorList>
            <person name="Whitman W.B."/>
            <person name="Woyke T."/>
            <person name="Klenk H.P."/>
            <person name="Zhou Y."/>
            <person name="Lilburn T.G."/>
            <person name="Beck B.J."/>
            <person name="De Vos P."/>
            <person name="Vandamme P."/>
            <person name="Eisen J.A."/>
            <person name="Garrity G."/>
            <person name="Hugenholtz P."/>
            <person name="Kyrpides N.C."/>
        </authorList>
    </citation>
    <scope>NUCLEOTIDE SEQUENCE [LARGE SCALE GENOMIC DNA]</scope>
    <source>
        <strain evidence="2 3">AC4r</strain>
    </source>
</reference>
<dbReference type="OrthoDB" id="5196233at2"/>
<keyword evidence="1" id="KW-0812">Transmembrane</keyword>
<proteinExistence type="predicted"/>
<comment type="caution">
    <text evidence="2">The sequence shown here is derived from an EMBL/GenBank/DDBJ whole genome shotgun (WGS) entry which is preliminary data.</text>
</comment>
<evidence type="ECO:0000313" key="3">
    <source>
        <dbReference type="Proteomes" id="UP000292408"/>
    </source>
</evidence>
<dbReference type="AlphaFoldDB" id="A0A4Q7TFY9"/>
<evidence type="ECO:0000256" key="1">
    <source>
        <dbReference type="SAM" id="Phobius"/>
    </source>
</evidence>
<protein>
    <recommendedName>
        <fullName evidence="4">Tfp pilus assembly protein PilN</fullName>
    </recommendedName>
</protein>
<keyword evidence="1" id="KW-1133">Transmembrane helix</keyword>